<dbReference type="PANTHER" id="PTHR47425">
    <property type="entry name" value="FARB-RELATED"/>
    <property type="match status" value="1"/>
</dbReference>
<dbReference type="Pfam" id="PF04082">
    <property type="entry name" value="Fungal_trans"/>
    <property type="match status" value="1"/>
</dbReference>
<dbReference type="SMART" id="SM00906">
    <property type="entry name" value="Fungal_trans"/>
    <property type="match status" value="1"/>
</dbReference>
<dbReference type="AlphaFoldDB" id="A0A2C5YPV8"/>
<feature type="region of interest" description="Disordered" evidence="2">
    <location>
        <begin position="557"/>
        <end position="593"/>
    </location>
</feature>
<keyword evidence="5" id="KW-1185">Reference proteome</keyword>
<evidence type="ECO:0000256" key="2">
    <source>
        <dbReference type="SAM" id="MobiDB-lite"/>
    </source>
</evidence>
<feature type="region of interest" description="Disordered" evidence="2">
    <location>
        <begin position="643"/>
        <end position="681"/>
    </location>
</feature>
<dbReference type="GO" id="GO:0006351">
    <property type="term" value="P:DNA-templated transcription"/>
    <property type="evidence" value="ECO:0007669"/>
    <property type="project" value="InterPro"/>
</dbReference>
<evidence type="ECO:0000256" key="1">
    <source>
        <dbReference type="ARBA" id="ARBA00023242"/>
    </source>
</evidence>
<dbReference type="GO" id="GO:0008270">
    <property type="term" value="F:zinc ion binding"/>
    <property type="evidence" value="ECO:0007669"/>
    <property type="project" value="InterPro"/>
</dbReference>
<dbReference type="Proteomes" id="UP000226431">
    <property type="component" value="Unassembled WGS sequence"/>
</dbReference>
<dbReference type="InterPro" id="IPR007219">
    <property type="entry name" value="XnlR_reg_dom"/>
</dbReference>
<feature type="compositionally biased region" description="Acidic residues" evidence="2">
    <location>
        <begin position="468"/>
        <end position="487"/>
    </location>
</feature>
<feature type="region of interest" description="Disordered" evidence="2">
    <location>
        <begin position="464"/>
        <end position="523"/>
    </location>
</feature>
<dbReference type="OrthoDB" id="4451586at2759"/>
<evidence type="ECO:0000313" key="5">
    <source>
        <dbReference type="Proteomes" id="UP000226431"/>
    </source>
</evidence>
<feature type="compositionally biased region" description="Basic and acidic residues" evidence="2">
    <location>
        <begin position="643"/>
        <end position="653"/>
    </location>
</feature>
<dbReference type="EMBL" id="NJES01000732">
    <property type="protein sequence ID" value="PHH69643.1"/>
    <property type="molecule type" value="Genomic_DNA"/>
</dbReference>
<organism evidence="4 5">
    <name type="scientific">Ophiocordyceps camponoti-rufipedis</name>
    <dbReference type="NCBI Taxonomy" id="2004952"/>
    <lineage>
        <taxon>Eukaryota</taxon>
        <taxon>Fungi</taxon>
        <taxon>Dikarya</taxon>
        <taxon>Ascomycota</taxon>
        <taxon>Pezizomycotina</taxon>
        <taxon>Sordariomycetes</taxon>
        <taxon>Hypocreomycetidae</taxon>
        <taxon>Hypocreales</taxon>
        <taxon>Ophiocordycipitaceae</taxon>
        <taxon>Ophiocordyceps</taxon>
    </lineage>
</organism>
<gene>
    <name evidence="4" type="ORF">CDD80_6602</name>
</gene>
<feature type="compositionally biased region" description="Pro residues" evidence="2">
    <location>
        <begin position="503"/>
        <end position="521"/>
    </location>
</feature>
<name>A0A2C5YPV8_9HYPO</name>
<protein>
    <recommendedName>
        <fullName evidence="3">Xylanolytic transcriptional activator regulatory domain-containing protein</fullName>
    </recommendedName>
</protein>
<dbReference type="PANTHER" id="PTHR47425:SF2">
    <property type="entry name" value="FARB-RELATED"/>
    <property type="match status" value="1"/>
</dbReference>
<feature type="compositionally biased region" description="Acidic residues" evidence="2">
    <location>
        <begin position="663"/>
        <end position="681"/>
    </location>
</feature>
<accession>A0A2C5YPV8</accession>
<proteinExistence type="predicted"/>
<keyword evidence="1" id="KW-0539">Nucleus</keyword>
<feature type="domain" description="Xylanolytic transcriptional activator regulatory" evidence="3">
    <location>
        <begin position="134"/>
        <end position="207"/>
    </location>
</feature>
<dbReference type="GO" id="GO:0003677">
    <property type="term" value="F:DNA binding"/>
    <property type="evidence" value="ECO:0007669"/>
    <property type="project" value="InterPro"/>
</dbReference>
<sequence>MAAEDAAYLRTKGALTLPSAVLQAALLRAYAEFVHPFMPLLDLDEFLAVVGRGQGGGQLSLFLYQAVSFAATAFVDMRHLREAGFSTRKAARKAFFQRTRLLYDLDYEADRLVLVQGLMLMTYWYETPDDQKDTWHWMGVAVSLAHTIGLHRDPARTAMAPGRQRLWKRVWWSCVMRDRLVALGMRRPTRIKDEDFDVPMLAESDFDHVGPGSGPGPAPEAVFAAGGCPAVADAATRRELAQLCVAKAELCIRIGNMLRAQYSVMLRQKPDNNKSTTMLLFPVRPQADDSGAAVSAVDTELRDWLAGLPESCRARPLGPLDGYGMGGAAVAVQRTLLHMVFHTTVAALHRPQFLQPAGSPSQDLARLRVRDAAAHITRMAAQLHSLRLERFLPTTGVTVLLPAMIVHLLDMKSPGRVVRERAARGFRQCMRVMQRLRDMYAAADYATSFLDAALRKAAIDMKQTMGGDDGEDEEDEDDDLDKDDNDNDSNMHDMLQLAKPPIVSVPPPPPPGSVHTPPPDNAPYMTAAESLFAESLPPMPMLLPPETVTAVALELSGASSPPQTDSAEVTPSASGGSDTVPTDMGGGYLDMMQGPDEFDWSAMAGAAEFDVDQWLQFPPEGEAENEGVMDVLLGLRDVVDEGVKDTSTDDETRAMMNKVILNQDDDEEDDPDDELDDDDDDDVDLVLVQPDEG</sequence>
<comment type="caution">
    <text evidence="4">The sequence shown here is derived from an EMBL/GenBank/DDBJ whole genome shotgun (WGS) entry which is preliminary data.</text>
</comment>
<dbReference type="STRING" id="2004952.A0A2C5YPV8"/>
<dbReference type="InterPro" id="IPR052761">
    <property type="entry name" value="Fungal_Detox/Toxin_TFs"/>
</dbReference>
<evidence type="ECO:0000313" key="4">
    <source>
        <dbReference type="EMBL" id="PHH69643.1"/>
    </source>
</evidence>
<reference evidence="4 5" key="1">
    <citation type="submission" date="2017-06" db="EMBL/GenBank/DDBJ databases">
        <title>Ant-infecting Ophiocordyceps genomes reveal a high diversity of potential behavioral manipulation genes and a possible major role for enterotoxins.</title>
        <authorList>
            <person name="De Bekker C."/>
            <person name="Evans H.C."/>
            <person name="Brachmann A."/>
            <person name="Hughes D.P."/>
        </authorList>
    </citation>
    <scope>NUCLEOTIDE SEQUENCE [LARGE SCALE GENOMIC DNA]</scope>
    <source>
        <strain evidence="4 5">Map16</strain>
    </source>
</reference>
<feature type="compositionally biased region" description="Polar residues" evidence="2">
    <location>
        <begin position="557"/>
        <end position="580"/>
    </location>
</feature>
<evidence type="ECO:0000259" key="3">
    <source>
        <dbReference type="SMART" id="SM00906"/>
    </source>
</evidence>
<dbReference type="CDD" id="cd12148">
    <property type="entry name" value="fungal_TF_MHR"/>
    <property type="match status" value="1"/>
</dbReference>